<reference evidence="3 4" key="1">
    <citation type="submission" date="2020-04" db="EMBL/GenBank/DDBJ databases">
        <title>Chitinophaga sp. G-6-1-13 sp. nov., isolated from soil.</title>
        <authorList>
            <person name="Dahal R.H."/>
            <person name="Chaudhary D.K."/>
        </authorList>
    </citation>
    <scope>NUCLEOTIDE SEQUENCE [LARGE SCALE GENOMIC DNA]</scope>
    <source>
        <strain evidence="3 4">G-6-1-13</strain>
    </source>
</reference>
<dbReference type="InterPro" id="IPR011576">
    <property type="entry name" value="Pyridox_Oxase_N"/>
</dbReference>
<evidence type="ECO:0000259" key="2">
    <source>
        <dbReference type="Pfam" id="PF01243"/>
    </source>
</evidence>
<dbReference type="InterPro" id="IPR012349">
    <property type="entry name" value="Split_barrel_FMN-bd"/>
</dbReference>
<evidence type="ECO:0000313" key="3">
    <source>
        <dbReference type="EMBL" id="NML38539.1"/>
    </source>
</evidence>
<dbReference type="GO" id="GO:0016627">
    <property type="term" value="F:oxidoreductase activity, acting on the CH-CH group of donors"/>
    <property type="evidence" value="ECO:0007669"/>
    <property type="project" value="TreeGrafter"/>
</dbReference>
<evidence type="ECO:0000313" key="4">
    <source>
        <dbReference type="Proteomes" id="UP000583266"/>
    </source>
</evidence>
<dbReference type="RefSeq" id="WP_169225525.1">
    <property type="nucleotide sequence ID" value="NZ_JABBGC010000001.1"/>
</dbReference>
<comment type="caution">
    <text evidence="3">The sequence shown here is derived from an EMBL/GenBank/DDBJ whole genome shotgun (WGS) entry which is preliminary data.</text>
</comment>
<dbReference type="Proteomes" id="UP000583266">
    <property type="component" value="Unassembled WGS sequence"/>
</dbReference>
<sequence length="140" mass="15730">MTRKDLCAYLQSQSLAVVASINSVGAPQSAVVGIAVSNDMEIIFDTVDSSRKYANLMSDPRVALVIGWDNEVSVQLEGTARLLPPGEPDPLKEVYYGVFPEGRERTATWKGLVHFAITPHWVRYSDFKDQHNPVHEWDWK</sequence>
<dbReference type="SUPFAM" id="SSF50475">
    <property type="entry name" value="FMN-binding split barrel"/>
    <property type="match status" value="1"/>
</dbReference>
<keyword evidence="1" id="KW-0560">Oxidoreductase</keyword>
<proteinExistence type="predicted"/>
<dbReference type="AlphaFoldDB" id="A0A848GME0"/>
<dbReference type="Pfam" id="PF01243">
    <property type="entry name" value="PNPOx_N"/>
    <property type="match status" value="1"/>
</dbReference>
<dbReference type="GO" id="GO:0070967">
    <property type="term" value="F:coenzyme F420 binding"/>
    <property type="evidence" value="ECO:0007669"/>
    <property type="project" value="TreeGrafter"/>
</dbReference>
<dbReference type="PANTHER" id="PTHR35176">
    <property type="entry name" value="HEME OXYGENASE HI_0854-RELATED"/>
    <property type="match status" value="1"/>
</dbReference>
<dbReference type="InterPro" id="IPR052019">
    <property type="entry name" value="F420H2_bilvrd_red/Heme_oxyg"/>
</dbReference>
<evidence type="ECO:0000256" key="1">
    <source>
        <dbReference type="ARBA" id="ARBA00023002"/>
    </source>
</evidence>
<keyword evidence="4" id="KW-1185">Reference proteome</keyword>
<organism evidence="3 4">
    <name type="scientific">Chitinophaga fulva</name>
    <dbReference type="NCBI Taxonomy" id="2728842"/>
    <lineage>
        <taxon>Bacteria</taxon>
        <taxon>Pseudomonadati</taxon>
        <taxon>Bacteroidota</taxon>
        <taxon>Chitinophagia</taxon>
        <taxon>Chitinophagales</taxon>
        <taxon>Chitinophagaceae</taxon>
        <taxon>Chitinophaga</taxon>
    </lineage>
</organism>
<dbReference type="EMBL" id="JABBGC010000001">
    <property type="protein sequence ID" value="NML38539.1"/>
    <property type="molecule type" value="Genomic_DNA"/>
</dbReference>
<dbReference type="GO" id="GO:0005829">
    <property type="term" value="C:cytosol"/>
    <property type="evidence" value="ECO:0007669"/>
    <property type="project" value="TreeGrafter"/>
</dbReference>
<accession>A0A848GME0</accession>
<feature type="domain" description="Pyridoxamine 5'-phosphate oxidase N-terminal" evidence="2">
    <location>
        <begin position="8"/>
        <end position="123"/>
    </location>
</feature>
<protein>
    <recommendedName>
        <fullName evidence="2">Pyridoxamine 5'-phosphate oxidase N-terminal domain-containing protein</fullName>
    </recommendedName>
</protein>
<name>A0A848GME0_9BACT</name>
<gene>
    <name evidence="3" type="ORF">HHL17_15120</name>
</gene>
<dbReference type="PANTHER" id="PTHR35176:SF6">
    <property type="entry name" value="HEME OXYGENASE HI_0854-RELATED"/>
    <property type="match status" value="1"/>
</dbReference>
<dbReference type="Gene3D" id="2.30.110.10">
    <property type="entry name" value="Electron Transport, Fmn-binding Protein, Chain A"/>
    <property type="match status" value="1"/>
</dbReference>